<reference evidence="2 3" key="1">
    <citation type="submission" date="2014-03" db="EMBL/GenBank/DDBJ databases">
        <title>Genome sequence of Bordetella holmseii.</title>
        <authorList>
            <person name="Harvill E."/>
            <person name="Goodfield L.L."/>
            <person name="Ivanov Y."/>
            <person name="Meyer J.A."/>
            <person name="Newth C."/>
            <person name="Cassiday P."/>
            <person name="Tondella M.L."/>
            <person name="Liao P."/>
            <person name="Zimmerman J."/>
            <person name="Meert K."/>
            <person name="Wessel D."/>
            <person name="Berger J."/>
            <person name="Dean J.M."/>
            <person name="Holubkov R."/>
            <person name="Burr J."/>
            <person name="Liu T."/>
            <person name="Brinkac L.M."/>
            <person name="Sanka R."/>
            <person name="Kim M."/>
            <person name="Losada L."/>
        </authorList>
    </citation>
    <scope>NUCLEOTIDE SEQUENCE [LARGE SCALE GENOMIC DNA]</scope>
    <source>
        <strain evidence="2 3">CDC-H585-BH</strain>
    </source>
</reference>
<accession>A0A158M2L4</accession>
<feature type="signal peptide" evidence="1">
    <location>
        <begin position="1"/>
        <end position="25"/>
    </location>
</feature>
<feature type="chain" id="PRO_5007628472" evidence="1">
    <location>
        <begin position="26"/>
        <end position="132"/>
    </location>
</feature>
<organism evidence="2 3">
    <name type="scientific">Bordetella holmesii CDC-H585-BH</name>
    <dbReference type="NCBI Taxonomy" id="1331206"/>
    <lineage>
        <taxon>Bacteria</taxon>
        <taxon>Pseudomonadati</taxon>
        <taxon>Pseudomonadota</taxon>
        <taxon>Betaproteobacteria</taxon>
        <taxon>Burkholderiales</taxon>
        <taxon>Alcaligenaceae</taxon>
        <taxon>Bordetella</taxon>
    </lineage>
</organism>
<name>A0A158M2L4_9BORD</name>
<dbReference type="AlphaFoldDB" id="A0A158M2L4"/>
<evidence type="ECO:0000256" key="1">
    <source>
        <dbReference type="SAM" id="SignalP"/>
    </source>
</evidence>
<keyword evidence="2" id="KW-0449">Lipoprotein</keyword>
<gene>
    <name evidence="2" type="ORF">L497_1215</name>
</gene>
<dbReference type="Proteomes" id="UP000026682">
    <property type="component" value="Unassembled WGS sequence"/>
</dbReference>
<keyword evidence="1" id="KW-0732">Signal</keyword>
<protein>
    <submittedName>
        <fullName evidence="2">Putative lipoprotein</fullName>
    </submittedName>
</protein>
<evidence type="ECO:0000313" key="2">
    <source>
        <dbReference type="EMBL" id="KAK87826.1"/>
    </source>
</evidence>
<sequence>MNAFFRPVRGLAVVMAVLSGLAACAGHERASLVQVRNGEGDRIVILSRAVAAAVSGDDGRRLPESSRWRRIGAVPQGDVYRRLDDRFVVRTQGREREAYLVESNGKLMGFYLPGESWFVPLSSPVRLPNWQR</sequence>
<dbReference type="GeneID" id="93119944"/>
<comment type="caution">
    <text evidence="2">The sequence shown here is derived from an EMBL/GenBank/DDBJ whole genome shotgun (WGS) entry which is preliminary data.</text>
</comment>
<dbReference type="STRING" id="35814.BBB42_09465"/>
<dbReference type="EMBL" id="JFZZ01000130">
    <property type="protein sequence ID" value="KAK87826.1"/>
    <property type="molecule type" value="Genomic_DNA"/>
</dbReference>
<proteinExistence type="predicted"/>
<dbReference type="PROSITE" id="PS51257">
    <property type="entry name" value="PROKAR_LIPOPROTEIN"/>
    <property type="match status" value="1"/>
</dbReference>
<dbReference type="RefSeq" id="WP_005013898.1">
    <property type="nucleotide sequence ID" value="NZ_JFZZ01000130.1"/>
</dbReference>
<dbReference type="PATRIC" id="fig|1331206.3.peg.3095"/>
<evidence type="ECO:0000313" key="3">
    <source>
        <dbReference type="Proteomes" id="UP000026682"/>
    </source>
</evidence>